<dbReference type="OrthoDB" id="1418352at2759"/>
<proteinExistence type="predicted"/>
<accession>A0A183ATN9</accession>
<dbReference type="Proteomes" id="UP000272942">
    <property type="component" value="Unassembled WGS sequence"/>
</dbReference>
<dbReference type="Pfam" id="PF18055">
    <property type="entry name" value="RPN6_N"/>
    <property type="match status" value="1"/>
</dbReference>
<evidence type="ECO:0000313" key="3">
    <source>
        <dbReference type="Proteomes" id="UP000272942"/>
    </source>
</evidence>
<gene>
    <name evidence="2" type="ORF">ECPE_LOCUS10325</name>
</gene>
<reference evidence="4" key="1">
    <citation type="submission" date="2016-06" db="UniProtKB">
        <authorList>
            <consortium name="WormBaseParasite"/>
        </authorList>
    </citation>
    <scope>IDENTIFICATION</scope>
</reference>
<evidence type="ECO:0000259" key="1">
    <source>
        <dbReference type="Pfam" id="PF18055"/>
    </source>
</evidence>
<dbReference type="InterPro" id="IPR040773">
    <property type="entry name" value="Rpn6_N"/>
</dbReference>
<protein>
    <submittedName>
        <fullName evidence="4">RPN6_N domain-containing protein</fullName>
    </submittedName>
</protein>
<dbReference type="AlphaFoldDB" id="A0A183ATN9"/>
<feature type="domain" description="26S proteasome regulatory subunit Rpn6 N-terminal" evidence="1">
    <location>
        <begin position="48"/>
        <end position="112"/>
    </location>
</feature>
<evidence type="ECO:0000313" key="2">
    <source>
        <dbReference type="EMBL" id="VDP86877.1"/>
    </source>
</evidence>
<dbReference type="WBParaSite" id="ECPE_0001035601-mRNA-1">
    <property type="protein sequence ID" value="ECPE_0001035601-mRNA-1"/>
    <property type="gene ID" value="ECPE_0001035601"/>
</dbReference>
<name>A0A183ATN9_9TREM</name>
<organism evidence="4">
    <name type="scientific">Echinostoma caproni</name>
    <dbReference type="NCBI Taxonomy" id="27848"/>
    <lineage>
        <taxon>Eukaryota</taxon>
        <taxon>Metazoa</taxon>
        <taxon>Spiralia</taxon>
        <taxon>Lophotrochozoa</taxon>
        <taxon>Platyhelminthes</taxon>
        <taxon>Trematoda</taxon>
        <taxon>Digenea</taxon>
        <taxon>Plagiorchiida</taxon>
        <taxon>Echinostomata</taxon>
        <taxon>Echinostomatoidea</taxon>
        <taxon>Echinostomatidae</taxon>
        <taxon>Echinostoma</taxon>
    </lineage>
</organism>
<dbReference type="EMBL" id="UZAN01048892">
    <property type="protein sequence ID" value="VDP86877.1"/>
    <property type="molecule type" value="Genomic_DNA"/>
</dbReference>
<reference evidence="2 3" key="2">
    <citation type="submission" date="2018-11" db="EMBL/GenBank/DDBJ databases">
        <authorList>
            <consortium name="Pathogen Informatics"/>
        </authorList>
    </citation>
    <scope>NUCLEOTIDE SEQUENCE [LARGE SCALE GENOMIC DNA]</scope>
    <source>
        <strain evidence="2 3">Egypt</strain>
    </source>
</reference>
<dbReference type="Gene3D" id="1.25.40.570">
    <property type="match status" value="1"/>
</dbReference>
<sequence>MKLLFTDPTSRHCGTLTILDLLLSIAQVNNSLHLVHLFSFSHSLSFLGLADLIVLTRPFLKQVSKAKAGRLVRALVDLFLDLEAGTGREIELCRECINWANEERRVFLRQALETRLMGLYYENGHYEEALKLGKLLFTYTAVTGQSFMHSSSFQSNLSCQHPRTMSPNITPVHIEVIAYLFFHARSSDTVFLLLSLPSVQYYTAS</sequence>
<evidence type="ECO:0000313" key="4">
    <source>
        <dbReference type="WBParaSite" id="ECPE_0001035601-mRNA-1"/>
    </source>
</evidence>
<keyword evidence="3" id="KW-1185">Reference proteome</keyword>